<dbReference type="EMBL" id="JAPQKR010000012">
    <property type="protein sequence ID" value="KAJ5205103.1"/>
    <property type="molecule type" value="Genomic_DNA"/>
</dbReference>
<reference evidence="1" key="1">
    <citation type="submission" date="2022-12" db="EMBL/GenBank/DDBJ databases">
        <authorList>
            <person name="Petersen C."/>
        </authorList>
    </citation>
    <scope>NUCLEOTIDE SEQUENCE</scope>
    <source>
        <strain evidence="1">IBT 15544</strain>
    </source>
</reference>
<dbReference type="OrthoDB" id="10476478at2759"/>
<accession>A0A9W9MPJ4</accession>
<gene>
    <name evidence="1" type="ORF">N7498_005982</name>
</gene>
<dbReference type="AlphaFoldDB" id="A0A9W9MPJ4"/>
<dbReference type="Proteomes" id="UP001150904">
    <property type="component" value="Unassembled WGS sequence"/>
</dbReference>
<name>A0A9W9MPJ4_9EURO</name>
<dbReference type="RefSeq" id="XP_058309582.1">
    <property type="nucleotide sequence ID" value="XM_058453044.1"/>
</dbReference>
<sequence length="150" mass="17001">MALGGIDLQFSLPLPQPMENPKRRSRVAMPWLQPSASTPSMEKCSSLLDNFLTTAEERMFLRNMMPMTPSMQRCSNLLDNLLTTAEERTLLRNMMPRTAFPSETSNMQPEVERSLEDPKCTPLLVASSQVEYNPFMIGVPNAPEDEFLVF</sequence>
<keyword evidence="2" id="KW-1185">Reference proteome</keyword>
<proteinExistence type="predicted"/>
<evidence type="ECO:0000313" key="2">
    <source>
        <dbReference type="Proteomes" id="UP001150904"/>
    </source>
</evidence>
<dbReference type="GeneID" id="83180345"/>
<comment type="caution">
    <text evidence="1">The sequence shown here is derived from an EMBL/GenBank/DDBJ whole genome shotgun (WGS) entry which is preliminary data.</text>
</comment>
<reference evidence="1" key="2">
    <citation type="journal article" date="2023" name="IMA Fungus">
        <title>Comparative genomic study of the Penicillium genus elucidates a diverse pangenome and 15 lateral gene transfer events.</title>
        <authorList>
            <person name="Petersen C."/>
            <person name="Sorensen T."/>
            <person name="Nielsen M.R."/>
            <person name="Sondergaard T.E."/>
            <person name="Sorensen J.L."/>
            <person name="Fitzpatrick D.A."/>
            <person name="Frisvad J.C."/>
            <person name="Nielsen K.L."/>
        </authorList>
    </citation>
    <scope>NUCLEOTIDE SEQUENCE</scope>
    <source>
        <strain evidence="1">IBT 15544</strain>
    </source>
</reference>
<organism evidence="1 2">
    <name type="scientific">Penicillium cinerascens</name>
    <dbReference type="NCBI Taxonomy" id="70096"/>
    <lineage>
        <taxon>Eukaryota</taxon>
        <taxon>Fungi</taxon>
        <taxon>Dikarya</taxon>
        <taxon>Ascomycota</taxon>
        <taxon>Pezizomycotina</taxon>
        <taxon>Eurotiomycetes</taxon>
        <taxon>Eurotiomycetidae</taxon>
        <taxon>Eurotiales</taxon>
        <taxon>Aspergillaceae</taxon>
        <taxon>Penicillium</taxon>
    </lineage>
</organism>
<evidence type="ECO:0000313" key="1">
    <source>
        <dbReference type="EMBL" id="KAJ5205103.1"/>
    </source>
</evidence>
<protein>
    <submittedName>
        <fullName evidence="1">Uncharacterized protein</fullName>
    </submittedName>
</protein>